<dbReference type="PANTHER" id="PTHR45806:SF1">
    <property type="entry name" value="SYNAPTOBREVIN HOMOLOG YKT6"/>
    <property type="match status" value="1"/>
</dbReference>
<comment type="subcellular location">
    <subcellularLocation>
        <location evidence="7">Endomembrane system</location>
        <topology evidence="7">Lipid-anchor</topology>
        <orientation evidence="7">Cytoplasmic side</orientation>
    </subcellularLocation>
</comment>
<feature type="region of interest" description="Disordered" evidence="8">
    <location>
        <begin position="730"/>
        <end position="750"/>
    </location>
</feature>
<keyword evidence="6" id="KW-0636">Prenylation</keyword>
<comment type="similarity">
    <text evidence="1">Belongs to the synaptobrevin family.</text>
</comment>
<evidence type="ECO:0000256" key="6">
    <source>
        <dbReference type="ARBA" id="ARBA00023289"/>
    </source>
</evidence>
<dbReference type="InterPro" id="IPR045848">
    <property type="entry name" value="R-SNARE_YKT6"/>
</dbReference>
<evidence type="ECO:0000313" key="10">
    <source>
        <dbReference type="EMBL" id="WFD01139.1"/>
    </source>
</evidence>
<dbReference type="Pfam" id="PF00957">
    <property type="entry name" value="Synaptobrevin"/>
    <property type="match status" value="1"/>
</dbReference>
<sequence>MAFMAKTVAERTSPTQRQSISENQFTAHVHARPAVDGVSGVLISDSEYPVRVAFSLVNKLLDEFMIKVAKSSWQTQANNLALSGNVPSKGEGILKQSEFPQAQEYLVRYQDPRQADTILRVQQELDDTKIVLHNTIDSVLQRGEDLDKLVEKSGSLSQQSKMFYKSARKQIGIYAFFPTMVDLGSKSMLPSTYPELESDPDTLFARLSVRDVQQYYANLQQIAAAKKSAADALVGDQYEEFLRVASSVLRMQYSLGSVRQTFNSLSLGVTQLKPLSVCAPADLGKDAVSLDSARIALASARLLREAPAMATTALHQGALLHAAWALSMGRTSHSILMQSAYASELISEAKEQLAELNRLQKFLCQTTLSHIVSDEIGDSLTICMVWLILNEKSPQECLTEIFSQSESQLENLLHAESHAPIAIWLSEIVTKFHKTLDRVYTIFAPRNNRRSALETAIDALAVTNPTSRFYQLGSQLLARRFGNIDSLLPEAIRFQTPGQFDYPTEKHLNDACQDWSQRICSQIDRLTGLVMHVDDLDTITACEMAVQQASIPTSESNHSHSCLEMLRTHFKHLLHARARYLVEQSHQQTVSQFQQTLQKGLADVSALETAPLFPPTPMCWDACTLVQTYLLRAVRHITMYGDAAIAPLSHACDEFFSQLEQEEPNDTFSLIYLCRIAAGFRSDILPIIHESLPYFEQRQEEVEGKLLQRWSEHVVQNAVAASQAALQAEAQAATQTPTSKQSSAQENNSIPTHTISVPLQVALESLCLEHLRYAPPTCNLLQEFAKRYQVQNPFDLEFLQHLTNERPSSNQLIHQEIRRLRLALAPYTFLCVSASSTETESSPRSIAQSTARIALIAPRITSL</sequence>
<dbReference type="Pfam" id="PF08700">
    <property type="entry name" value="VPS51_Exo84_N"/>
    <property type="match status" value="1"/>
</dbReference>
<evidence type="ECO:0000256" key="8">
    <source>
        <dbReference type="SAM" id="MobiDB-lite"/>
    </source>
</evidence>
<evidence type="ECO:0000256" key="5">
    <source>
        <dbReference type="ARBA" id="ARBA00023288"/>
    </source>
</evidence>
<evidence type="ECO:0000256" key="3">
    <source>
        <dbReference type="ARBA" id="ARBA00023136"/>
    </source>
</evidence>
<dbReference type="SUPFAM" id="SSF58038">
    <property type="entry name" value="SNARE fusion complex"/>
    <property type="match status" value="1"/>
</dbReference>
<dbReference type="CDD" id="cd15867">
    <property type="entry name" value="R-SNARE_YKT6"/>
    <property type="match status" value="1"/>
</dbReference>
<dbReference type="Proteomes" id="UP001219567">
    <property type="component" value="Chromosome 7"/>
</dbReference>
<dbReference type="InterPro" id="IPR011012">
    <property type="entry name" value="Longin-like_dom_sf"/>
</dbReference>
<dbReference type="GO" id="GO:0006888">
    <property type="term" value="P:endoplasmic reticulum to Golgi vesicle-mediated transport"/>
    <property type="evidence" value="ECO:0007669"/>
    <property type="project" value="TreeGrafter"/>
</dbReference>
<feature type="domain" description="Longin" evidence="9">
    <location>
        <begin position="4"/>
        <end position="86"/>
    </location>
</feature>
<dbReference type="EMBL" id="CP119949">
    <property type="protein sequence ID" value="WFD01139.1"/>
    <property type="molecule type" value="Genomic_DNA"/>
</dbReference>
<evidence type="ECO:0000313" key="11">
    <source>
        <dbReference type="Proteomes" id="UP001219567"/>
    </source>
</evidence>
<dbReference type="InterPro" id="IPR010908">
    <property type="entry name" value="Longin_dom"/>
</dbReference>
<dbReference type="InterPro" id="IPR042855">
    <property type="entry name" value="V_SNARE_CC"/>
</dbReference>
<protein>
    <submittedName>
        <fullName evidence="10">Palmitoyltransferase</fullName>
    </submittedName>
</protein>
<keyword evidence="4" id="KW-0564">Palmitate</keyword>
<keyword evidence="5" id="KW-0449">Lipoprotein</keyword>
<proteinExistence type="inferred from homology"/>
<name>A0AAJ5YXN0_9BASI</name>
<reference evidence="10 11" key="1">
    <citation type="submission" date="2023-03" db="EMBL/GenBank/DDBJ databases">
        <title>Mating type loci evolution in Malassezia.</title>
        <authorList>
            <person name="Coelho M.A."/>
        </authorList>
    </citation>
    <scope>NUCLEOTIDE SEQUENCE [LARGE SCALE GENOMIC DNA]</scope>
    <source>
        <strain evidence="10 11">CBS 9725</strain>
    </source>
</reference>
<gene>
    <name evidence="10" type="primary">YKT6</name>
    <name evidence="10" type="ORF">MYAM1_003900</name>
</gene>
<dbReference type="Gene3D" id="3.30.450.50">
    <property type="entry name" value="Longin domain"/>
    <property type="match status" value="1"/>
</dbReference>
<evidence type="ECO:0000256" key="4">
    <source>
        <dbReference type="ARBA" id="ARBA00023139"/>
    </source>
</evidence>
<organism evidence="10 11">
    <name type="scientific">Malassezia yamatoensis</name>
    <dbReference type="NCBI Taxonomy" id="253288"/>
    <lineage>
        <taxon>Eukaryota</taxon>
        <taxon>Fungi</taxon>
        <taxon>Dikarya</taxon>
        <taxon>Basidiomycota</taxon>
        <taxon>Ustilaginomycotina</taxon>
        <taxon>Malasseziomycetes</taxon>
        <taxon>Malasseziales</taxon>
        <taxon>Malasseziaceae</taxon>
        <taxon>Malassezia</taxon>
    </lineage>
</organism>
<dbReference type="Gene3D" id="1.20.5.110">
    <property type="match status" value="1"/>
</dbReference>
<accession>A0AAJ5YXN0</accession>
<dbReference type="Pfam" id="PF13774">
    <property type="entry name" value="Longin"/>
    <property type="match status" value="1"/>
</dbReference>
<evidence type="ECO:0000256" key="1">
    <source>
        <dbReference type="ARBA" id="ARBA00008025"/>
    </source>
</evidence>
<evidence type="ECO:0000259" key="9">
    <source>
        <dbReference type="SMART" id="SM01270"/>
    </source>
</evidence>
<evidence type="ECO:0000256" key="7">
    <source>
        <dbReference type="ARBA" id="ARBA00046278"/>
    </source>
</evidence>
<dbReference type="AlphaFoldDB" id="A0AAJ5YXN0"/>
<dbReference type="CDD" id="cd14824">
    <property type="entry name" value="Longin"/>
    <property type="match status" value="1"/>
</dbReference>
<dbReference type="SMART" id="SM01270">
    <property type="entry name" value="Longin"/>
    <property type="match status" value="1"/>
</dbReference>
<keyword evidence="3" id="KW-0472">Membrane</keyword>
<dbReference type="PANTHER" id="PTHR45806">
    <property type="entry name" value="SYNAPTOBREVIN HOMOLOG YKT6"/>
    <property type="match status" value="1"/>
</dbReference>
<feature type="compositionally biased region" description="Polar residues" evidence="8">
    <location>
        <begin position="736"/>
        <end position="750"/>
    </location>
</feature>
<dbReference type="SUPFAM" id="SSF64356">
    <property type="entry name" value="SNARE-like"/>
    <property type="match status" value="1"/>
</dbReference>
<dbReference type="GO" id="GO:0005484">
    <property type="term" value="F:SNAP receptor activity"/>
    <property type="evidence" value="ECO:0007669"/>
    <property type="project" value="TreeGrafter"/>
</dbReference>
<keyword evidence="11" id="KW-1185">Reference proteome</keyword>
<keyword evidence="2" id="KW-0488">Methylation</keyword>
<evidence type="ECO:0000256" key="2">
    <source>
        <dbReference type="ARBA" id="ARBA00022481"/>
    </source>
</evidence>
<dbReference type="GO" id="GO:0005794">
    <property type="term" value="C:Golgi apparatus"/>
    <property type="evidence" value="ECO:0007669"/>
    <property type="project" value="TreeGrafter"/>
</dbReference>